<dbReference type="InterPro" id="IPR023614">
    <property type="entry name" value="Porin_dom_sf"/>
</dbReference>
<evidence type="ECO:0000256" key="11">
    <source>
        <dbReference type="SAM" id="SignalP"/>
    </source>
</evidence>
<evidence type="ECO:0000256" key="10">
    <source>
        <dbReference type="ARBA" id="ARBA00023237"/>
    </source>
</evidence>
<dbReference type="CDD" id="cd00342">
    <property type="entry name" value="gram_neg_porins"/>
    <property type="match status" value="1"/>
</dbReference>
<evidence type="ECO:0000256" key="2">
    <source>
        <dbReference type="ARBA" id="ARBA00011233"/>
    </source>
</evidence>
<evidence type="ECO:0000313" key="13">
    <source>
        <dbReference type="EMBL" id="RCW66105.1"/>
    </source>
</evidence>
<dbReference type="PANTHER" id="PTHR34501:SF9">
    <property type="entry name" value="MAJOR OUTER MEMBRANE PROTEIN P.IA"/>
    <property type="match status" value="1"/>
</dbReference>
<keyword evidence="14" id="KW-1185">Reference proteome</keyword>
<keyword evidence="10" id="KW-0998">Cell outer membrane</keyword>
<dbReference type="GO" id="GO:0009279">
    <property type="term" value="C:cell outer membrane"/>
    <property type="evidence" value="ECO:0007669"/>
    <property type="project" value="UniProtKB-SubCell"/>
</dbReference>
<evidence type="ECO:0000256" key="1">
    <source>
        <dbReference type="ARBA" id="ARBA00004571"/>
    </source>
</evidence>
<keyword evidence="3" id="KW-0813">Transport</keyword>
<dbReference type="EMBL" id="QPJK01000011">
    <property type="protein sequence ID" value="RCW66105.1"/>
    <property type="molecule type" value="Genomic_DNA"/>
</dbReference>
<dbReference type="Gene3D" id="2.40.160.10">
    <property type="entry name" value="Porin"/>
    <property type="match status" value="1"/>
</dbReference>
<protein>
    <submittedName>
        <fullName evidence="13">Putative porin</fullName>
    </submittedName>
</protein>
<dbReference type="PANTHER" id="PTHR34501">
    <property type="entry name" value="PROTEIN YDDL-RELATED"/>
    <property type="match status" value="1"/>
</dbReference>
<dbReference type="GO" id="GO:0006811">
    <property type="term" value="P:monoatomic ion transport"/>
    <property type="evidence" value="ECO:0007669"/>
    <property type="project" value="UniProtKB-KW"/>
</dbReference>
<evidence type="ECO:0000256" key="4">
    <source>
        <dbReference type="ARBA" id="ARBA00022452"/>
    </source>
</evidence>
<dbReference type="RefSeq" id="WP_114471480.1">
    <property type="nucleotide sequence ID" value="NZ_QPJK01000011.1"/>
</dbReference>
<feature type="chain" id="PRO_5017083328" evidence="11">
    <location>
        <begin position="22"/>
        <end position="358"/>
    </location>
</feature>
<evidence type="ECO:0000256" key="3">
    <source>
        <dbReference type="ARBA" id="ARBA00022448"/>
    </source>
</evidence>
<dbReference type="GO" id="GO:0015288">
    <property type="term" value="F:porin activity"/>
    <property type="evidence" value="ECO:0007669"/>
    <property type="project" value="UniProtKB-KW"/>
</dbReference>
<dbReference type="Pfam" id="PF13609">
    <property type="entry name" value="Porin_4"/>
    <property type="match status" value="1"/>
</dbReference>
<dbReference type="Proteomes" id="UP000252884">
    <property type="component" value="Unassembled WGS sequence"/>
</dbReference>
<evidence type="ECO:0000256" key="8">
    <source>
        <dbReference type="ARBA" id="ARBA00023114"/>
    </source>
</evidence>
<organism evidence="13 14">
    <name type="scientific">Pseudorhodoferax soli</name>
    <dbReference type="NCBI Taxonomy" id="545864"/>
    <lineage>
        <taxon>Bacteria</taxon>
        <taxon>Pseudomonadati</taxon>
        <taxon>Pseudomonadota</taxon>
        <taxon>Betaproteobacteria</taxon>
        <taxon>Burkholderiales</taxon>
        <taxon>Comamonadaceae</taxon>
    </lineage>
</organism>
<evidence type="ECO:0000256" key="5">
    <source>
        <dbReference type="ARBA" id="ARBA00022692"/>
    </source>
</evidence>
<dbReference type="GO" id="GO:0046930">
    <property type="term" value="C:pore complex"/>
    <property type="evidence" value="ECO:0007669"/>
    <property type="project" value="UniProtKB-KW"/>
</dbReference>
<sequence>MKSNRVLAIALAAATAGGAYAQSSVTLFGVVDANLRYVKNSGLASNYGMSNSGLSSGRLGFRGVEDLGGGLKAGFWLESDVNADTGTFSSTGKMFQRRSTVSLMGNWGEFRLGRDFAPSSVHSFKYDPFGVIGIGGQNVTSTTARGLSNYYRHDNAVGYFTPNFGGVQAEFMFAPDEQAANNTGRHMSGRLSYENGPVSASVSYGVTNVATAAGTLGKFKQLGVAGSYNFGVAQLVASVYRDDLPFGTYGATTASAQTAGSEDRWLIGVNVPVGNHLIRASYVRTNARKGPAAYNDSDASKIAIGYVHNLSKRTSLYGTVARVSNDGAANFSIAGGAPTPGGWSGNSTGAEVGLKHSF</sequence>
<keyword evidence="7" id="KW-0406">Ion transport</keyword>
<comment type="caution">
    <text evidence="13">The sequence shown here is derived from an EMBL/GenBank/DDBJ whole genome shotgun (WGS) entry which is preliminary data.</text>
</comment>
<dbReference type="InterPro" id="IPR002299">
    <property type="entry name" value="Porin_Neis"/>
</dbReference>
<reference evidence="13 14" key="1">
    <citation type="submission" date="2018-07" db="EMBL/GenBank/DDBJ databases">
        <title>Genomic Encyclopedia of Type Strains, Phase IV (KMG-IV): sequencing the most valuable type-strain genomes for metagenomic binning, comparative biology and taxonomic classification.</title>
        <authorList>
            <person name="Goeker M."/>
        </authorList>
    </citation>
    <scope>NUCLEOTIDE SEQUENCE [LARGE SCALE GENOMIC DNA]</scope>
    <source>
        <strain evidence="13 14">DSM 21634</strain>
    </source>
</reference>
<keyword evidence="6 11" id="KW-0732">Signal</keyword>
<name>A0A368XE05_9BURK</name>
<feature type="signal peptide" evidence="11">
    <location>
        <begin position="1"/>
        <end position="21"/>
    </location>
</feature>
<evidence type="ECO:0000256" key="7">
    <source>
        <dbReference type="ARBA" id="ARBA00023065"/>
    </source>
</evidence>
<dbReference type="AlphaFoldDB" id="A0A368XE05"/>
<evidence type="ECO:0000256" key="9">
    <source>
        <dbReference type="ARBA" id="ARBA00023136"/>
    </source>
</evidence>
<keyword evidence="5" id="KW-0812">Transmembrane</keyword>
<keyword evidence="4" id="KW-1134">Transmembrane beta strand</keyword>
<gene>
    <name evidence="13" type="ORF">DES41_11163</name>
</gene>
<dbReference type="PRINTS" id="PR00184">
    <property type="entry name" value="NEISSPPORIN"/>
</dbReference>
<evidence type="ECO:0000313" key="14">
    <source>
        <dbReference type="Proteomes" id="UP000252884"/>
    </source>
</evidence>
<proteinExistence type="predicted"/>
<dbReference type="InterPro" id="IPR033900">
    <property type="entry name" value="Gram_neg_porin_domain"/>
</dbReference>
<keyword evidence="8" id="KW-0626">Porin</keyword>
<dbReference type="SUPFAM" id="SSF56935">
    <property type="entry name" value="Porins"/>
    <property type="match status" value="1"/>
</dbReference>
<keyword evidence="9" id="KW-0472">Membrane</keyword>
<feature type="domain" description="Porin" evidence="12">
    <location>
        <begin position="8"/>
        <end position="327"/>
    </location>
</feature>
<evidence type="ECO:0000259" key="12">
    <source>
        <dbReference type="Pfam" id="PF13609"/>
    </source>
</evidence>
<dbReference type="InterPro" id="IPR050298">
    <property type="entry name" value="Gram-neg_bact_OMP"/>
</dbReference>
<comment type="subunit">
    <text evidence="2">Homotrimer.</text>
</comment>
<accession>A0A368XE05</accession>
<comment type="subcellular location">
    <subcellularLocation>
        <location evidence="1">Cell outer membrane</location>
        <topology evidence="1">Multi-pass membrane protein</topology>
    </subcellularLocation>
</comment>
<evidence type="ECO:0000256" key="6">
    <source>
        <dbReference type="ARBA" id="ARBA00022729"/>
    </source>
</evidence>
<dbReference type="OrthoDB" id="6975458at2"/>